<feature type="domain" description="Pili assembly chaperone N-terminal" evidence="2">
    <location>
        <begin position="38"/>
        <end position="153"/>
    </location>
</feature>
<dbReference type="PANTHER" id="PTHR30251">
    <property type="entry name" value="PILUS ASSEMBLY CHAPERONE"/>
    <property type="match status" value="1"/>
</dbReference>
<organism evidence="3 4">
    <name type="scientific">Alkalisalibacterium limincola</name>
    <dbReference type="NCBI Taxonomy" id="2699169"/>
    <lineage>
        <taxon>Bacteria</taxon>
        <taxon>Pseudomonadati</taxon>
        <taxon>Pseudomonadota</taxon>
        <taxon>Gammaproteobacteria</taxon>
        <taxon>Lysobacterales</taxon>
        <taxon>Lysobacteraceae</taxon>
        <taxon>Alkalisalibacterium</taxon>
    </lineage>
</organism>
<evidence type="ECO:0000313" key="3">
    <source>
        <dbReference type="EMBL" id="TXK62340.1"/>
    </source>
</evidence>
<keyword evidence="1" id="KW-0732">Signal</keyword>
<dbReference type="GO" id="GO:0071555">
    <property type="term" value="P:cell wall organization"/>
    <property type="evidence" value="ECO:0007669"/>
    <property type="project" value="InterPro"/>
</dbReference>
<dbReference type="GO" id="GO:0030288">
    <property type="term" value="C:outer membrane-bounded periplasmic space"/>
    <property type="evidence" value="ECO:0007669"/>
    <property type="project" value="InterPro"/>
</dbReference>
<feature type="signal peptide" evidence="1">
    <location>
        <begin position="1"/>
        <end position="35"/>
    </location>
</feature>
<dbReference type="InterPro" id="IPR013783">
    <property type="entry name" value="Ig-like_fold"/>
</dbReference>
<dbReference type="RefSeq" id="WP_147891759.1">
    <property type="nucleotide sequence ID" value="NZ_VRTS01000005.1"/>
</dbReference>
<proteinExistence type="predicted"/>
<dbReference type="OrthoDB" id="511700at2"/>
<dbReference type="InterPro" id="IPR008962">
    <property type="entry name" value="PapD-like_sf"/>
</dbReference>
<protein>
    <submittedName>
        <fullName evidence="3">Molecular chaperone</fullName>
    </submittedName>
</protein>
<sequence length="260" mass="28409">MTRRASTQARPATLLNAGLIGSLALLLAGAPSVEAAEFTVSPTRVDLDAGRPTQTLVFGNQSEGTLSFEVSVRSWRQDETGQWILEDSDELVVHPRMLHIEPGQRGNLRVGFLDEMPQNERAYRIEVNQLPDAAAPRAGAVQMLTRVSLPVFTQYTPGHPGLHLVQARWQQGRLWLQARNEGSRHVSPMPGTLRVFDAQQQEIARTDMTLGYVLAGATIELERPGLGHACRAAARIEFTAEGLSEPLLADIDATARTCAD</sequence>
<dbReference type="Gene3D" id="2.60.40.10">
    <property type="entry name" value="Immunoglobulins"/>
    <property type="match status" value="1"/>
</dbReference>
<dbReference type="InterPro" id="IPR050643">
    <property type="entry name" value="Periplasmic_pilus_chap"/>
</dbReference>
<accession>A0A5C8KS21</accession>
<dbReference type="AlphaFoldDB" id="A0A5C8KS21"/>
<comment type="caution">
    <text evidence="3">The sequence shown here is derived from an EMBL/GenBank/DDBJ whole genome shotgun (WGS) entry which is preliminary data.</text>
</comment>
<feature type="chain" id="PRO_5023113192" evidence="1">
    <location>
        <begin position="36"/>
        <end position="260"/>
    </location>
</feature>
<name>A0A5C8KS21_9GAMM</name>
<evidence type="ECO:0000259" key="2">
    <source>
        <dbReference type="Pfam" id="PF00345"/>
    </source>
</evidence>
<evidence type="ECO:0000313" key="4">
    <source>
        <dbReference type="Proteomes" id="UP000321248"/>
    </source>
</evidence>
<dbReference type="SUPFAM" id="SSF49354">
    <property type="entry name" value="PapD-like"/>
    <property type="match status" value="1"/>
</dbReference>
<dbReference type="InterPro" id="IPR016147">
    <property type="entry name" value="Pili_assmbl_chaperone_N"/>
</dbReference>
<reference evidence="3 4" key="1">
    <citation type="submission" date="2019-08" db="EMBL/GenBank/DDBJ databases">
        <authorList>
            <person name="Karlyshev A.V."/>
        </authorList>
    </citation>
    <scope>NUCLEOTIDE SEQUENCE [LARGE SCALE GENOMIC DNA]</scope>
    <source>
        <strain evidence="3 4">Alg18-2.2</strain>
    </source>
</reference>
<evidence type="ECO:0000256" key="1">
    <source>
        <dbReference type="SAM" id="SignalP"/>
    </source>
</evidence>
<gene>
    <name evidence="3" type="ORF">FU658_08915</name>
</gene>
<dbReference type="Pfam" id="PF00345">
    <property type="entry name" value="PapD_N"/>
    <property type="match status" value="1"/>
</dbReference>
<dbReference type="Proteomes" id="UP000321248">
    <property type="component" value="Unassembled WGS sequence"/>
</dbReference>
<dbReference type="EMBL" id="VRTS01000005">
    <property type="protein sequence ID" value="TXK62340.1"/>
    <property type="molecule type" value="Genomic_DNA"/>
</dbReference>
<dbReference type="PANTHER" id="PTHR30251:SF4">
    <property type="entry name" value="SLR1668 PROTEIN"/>
    <property type="match status" value="1"/>
</dbReference>
<keyword evidence="4" id="KW-1185">Reference proteome</keyword>